<geneLocation type="plasmid" evidence="3">
    <name>pojf2_1</name>
</geneLocation>
<feature type="signal peptide" evidence="1">
    <location>
        <begin position="1"/>
        <end position="25"/>
    </location>
</feature>
<reference evidence="2 3" key="1">
    <citation type="submission" date="2019-08" db="EMBL/GenBank/DDBJ databases">
        <title>Deep-cultivation of Planctomycetes and their phenomic and genomic characterization uncovers novel biology.</title>
        <authorList>
            <person name="Wiegand S."/>
            <person name="Jogler M."/>
            <person name="Boedeker C."/>
            <person name="Pinto D."/>
            <person name="Vollmers J."/>
            <person name="Rivas-Marin E."/>
            <person name="Kohn T."/>
            <person name="Peeters S.H."/>
            <person name="Heuer A."/>
            <person name="Rast P."/>
            <person name="Oberbeckmann S."/>
            <person name="Bunk B."/>
            <person name="Jeske O."/>
            <person name="Meyerdierks A."/>
            <person name="Storesund J.E."/>
            <person name="Kallscheuer N."/>
            <person name="Luecker S."/>
            <person name="Lage O.M."/>
            <person name="Pohl T."/>
            <person name="Merkel B.J."/>
            <person name="Hornburger P."/>
            <person name="Mueller R.-W."/>
            <person name="Bruemmer F."/>
            <person name="Labrenz M."/>
            <person name="Spormann A.M."/>
            <person name="Op den Camp H."/>
            <person name="Overmann J."/>
            <person name="Amann R."/>
            <person name="Jetten M.S.M."/>
            <person name="Mascher T."/>
            <person name="Medema M.H."/>
            <person name="Devos D.P."/>
            <person name="Kaster A.-K."/>
            <person name="Ovreas L."/>
            <person name="Rohde M."/>
            <person name="Galperin M.Y."/>
            <person name="Jogler C."/>
        </authorList>
    </citation>
    <scope>NUCLEOTIDE SEQUENCE [LARGE SCALE GENOMIC DNA]</scope>
    <source>
        <strain evidence="2 3">OJF2</strain>
        <plasmid evidence="3">pojf2_1</plasmid>
    </source>
</reference>
<evidence type="ECO:0000313" key="2">
    <source>
        <dbReference type="EMBL" id="QEH39275.1"/>
    </source>
</evidence>
<dbReference type="SUPFAM" id="SSF52799">
    <property type="entry name" value="(Phosphotyrosine protein) phosphatases II"/>
    <property type="match status" value="1"/>
</dbReference>
<sequence precursor="true">MTTRSTCAGRCVGSLLVGVMLAASAGGAPPERLELPGIENAFRLGPGLYSGGEPRGEEAFSALKALGVRTVISVDGAIPDVETARRFGIRYVHLPIGYDGVPRDQAVRIIKAARTLPGPAFVHCHHGKHRGPAAVAVCGLANEAWTREQALSWLEKAGTAPEYRGLYEAARGFAAPTAEELERAGTDFPERAKVPLLVDMMVRVDGRWDRLKAVQKAGFRAPAGHPDVDPSHEALQLAELFREAARLDEARHRGEGFVRELEAAGAHADSLSRALQGLADRPGDASRRAADSAFSAVSRDCTGCHVLHRDN</sequence>
<dbReference type="KEGG" id="agv:OJF2_78900"/>
<accession>A0A5B9WH18</accession>
<keyword evidence="2" id="KW-0614">Plasmid</keyword>
<proteinExistence type="predicted"/>
<keyword evidence="3" id="KW-1185">Reference proteome</keyword>
<dbReference type="CDD" id="cd14498">
    <property type="entry name" value="DSP"/>
    <property type="match status" value="1"/>
</dbReference>
<feature type="chain" id="PRO_5023141756" description="Cytochrome C" evidence="1">
    <location>
        <begin position="26"/>
        <end position="311"/>
    </location>
</feature>
<dbReference type="RefSeq" id="WP_148599161.1">
    <property type="nucleotide sequence ID" value="NZ_CP042998.1"/>
</dbReference>
<evidence type="ECO:0000256" key="1">
    <source>
        <dbReference type="SAM" id="SignalP"/>
    </source>
</evidence>
<evidence type="ECO:0008006" key="4">
    <source>
        <dbReference type="Google" id="ProtNLM"/>
    </source>
</evidence>
<organism evidence="2 3">
    <name type="scientific">Aquisphaera giovannonii</name>
    <dbReference type="NCBI Taxonomy" id="406548"/>
    <lineage>
        <taxon>Bacteria</taxon>
        <taxon>Pseudomonadati</taxon>
        <taxon>Planctomycetota</taxon>
        <taxon>Planctomycetia</taxon>
        <taxon>Isosphaerales</taxon>
        <taxon>Isosphaeraceae</taxon>
        <taxon>Aquisphaera</taxon>
    </lineage>
</organism>
<evidence type="ECO:0000313" key="3">
    <source>
        <dbReference type="Proteomes" id="UP000324233"/>
    </source>
</evidence>
<dbReference type="Gene3D" id="3.90.190.10">
    <property type="entry name" value="Protein tyrosine phosphatase superfamily"/>
    <property type="match status" value="1"/>
</dbReference>
<dbReference type="AlphaFoldDB" id="A0A5B9WH18"/>
<dbReference type="OrthoDB" id="251220at2"/>
<keyword evidence="1" id="KW-0732">Signal</keyword>
<dbReference type="InterPro" id="IPR029021">
    <property type="entry name" value="Prot-tyrosine_phosphatase-like"/>
</dbReference>
<dbReference type="EMBL" id="CP042998">
    <property type="protein sequence ID" value="QEH39275.1"/>
    <property type="molecule type" value="Genomic_DNA"/>
</dbReference>
<protein>
    <recommendedName>
        <fullName evidence="4">Cytochrome C</fullName>
    </recommendedName>
</protein>
<name>A0A5B9WH18_9BACT</name>
<gene>
    <name evidence="2" type="ORF">OJF2_78900</name>
</gene>
<dbReference type="Proteomes" id="UP000324233">
    <property type="component" value="Plasmid pOJF2_1"/>
</dbReference>